<accession>A0A7G9RKX2</accession>
<reference evidence="5 7" key="1">
    <citation type="submission" date="2020-08" db="EMBL/GenBank/DDBJ databases">
        <title>Genome sequence of Diaphorobacter ruginosibacter DSM 27467T.</title>
        <authorList>
            <person name="Hyun D.-W."/>
            <person name="Bae J.-W."/>
        </authorList>
    </citation>
    <scope>NUCLEOTIDE SEQUENCE [LARGE SCALE GENOMIC DNA]</scope>
    <source>
        <strain evidence="5 7">DSM 27467</strain>
    </source>
</reference>
<keyword evidence="2" id="KW-0238">DNA-binding</keyword>
<protein>
    <recommendedName>
        <fullName evidence="3">Single-stranded DNA-binding protein</fullName>
    </recommendedName>
</protein>
<dbReference type="AlphaFoldDB" id="A0A7G9RKX2"/>
<proteinExistence type="predicted"/>
<dbReference type="GO" id="GO:0003697">
    <property type="term" value="F:single-stranded DNA binding"/>
    <property type="evidence" value="ECO:0007669"/>
    <property type="project" value="InterPro"/>
</dbReference>
<dbReference type="RefSeq" id="WP_187596516.1">
    <property type="nucleotide sequence ID" value="NZ_CP060714.1"/>
</dbReference>
<sequence length="105" mass="11420">MIKVSVKSTDVRNQSGTSKQSGKPYSLNFQNVYFHLVDKNGNPEPYPTKVEIILPTNSEGAALYYPIGEYTLAPESVYVSRNGDIAMSPRLRAIKSAPAAADVKG</sequence>
<dbReference type="KEGG" id="drg:H9K76_17040"/>
<evidence type="ECO:0000256" key="3">
    <source>
        <dbReference type="ARBA" id="ARBA00030596"/>
    </source>
</evidence>
<evidence type="ECO:0000313" key="6">
    <source>
        <dbReference type="EMBL" id="QNN57355.1"/>
    </source>
</evidence>
<evidence type="ECO:0000256" key="1">
    <source>
        <dbReference type="ARBA" id="ARBA00022705"/>
    </source>
</evidence>
<dbReference type="Proteomes" id="UP000515811">
    <property type="component" value="Chromosome"/>
</dbReference>
<evidence type="ECO:0000256" key="4">
    <source>
        <dbReference type="SAM" id="MobiDB-lite"/>
    </source>
</evidence>
<name>A0A7G9RKX2_9BURK</name>
<feature type="region of interest" description="Disordered" evidence="4">
    <location>
        <begin position="1"/>
        <end position="25"/>
    </location>
</feature>
<dbReference type="InterPro" id="IPR012340">
    <property type="entry name" value="NA-bd_OB-fold"/>
</dbReference>
<dbReference type="EMBL" id="CP060714">
    <property type="protein sequence ID" value="QNN56247.1"/>
    <property type="molecule type" value="Genomic_DNA"/>
</dbReference>
<gene>
    <name evidence="6" type="ORF">H9K76_00130</name>
    <name evidence="5" type="ORF">H9K76_17040</name>
</gene>
<dbReference type="KEGG" id="drg:H9K76_00130"/>
<dbReference type="InterPro" id="IPR003512">
    <property type="entry name" value="Phage_M13_G5P_DNA-bd"/>
</dbReference>
<keyword evidence="1" id="KW-0235">DNA replication</keyword>
<evidence type="ECO:0000256" key="2">
    <source>
        <dbReference type="ARBA" id="ARBA00023125"/>
    </source>
</evidence>
<evidence type="ECO:0000313" key="7">
    <source>
        <dbReference type="Proteomes" id="UP000515811"/>
    </source>
</evidence>
<dbReference type="Gene3D" id="2.40.50.140">
    <property type="entry name" value="Nucleic acid-binding proteins"/>
    <property type="match status" value="1"/>
</dbReference>
<dbReference type="Pfam" id="PF02303">
    <property type="entry name" value="Phage_DNA_bind"/>
    <property type="match status" value="1"/>
</dbReference>
<evidence type="ECO:0000313" key="5">
    <source>
        <dbReference type="EMBL" id="QNN56247.1"/>
    </source>
</evidence>
<dbReference type="EMBL" id="CP060714">
    <property type="protein sequence ID" value="QNN57355.1"/>
    <property type="molecule type" value="Genomic_DNA"/>
</dbReference>
<organism evidence="5 7">
    <name type="scientific">Diaphorobacter ruginosibacter</name>
    <dbReference type="NCBI Taxonomy" id="1715720"/>
    <lineage>
        <taxon>Bacteria</taxon>
        <taxon>Pseudomonadati</taxon>
        <taxon>Pseudomonadota</taxon>
        <taxon>Betaproteobacteria</taxon>
        <taxon>Burkholderiales</taxon>
        <taxon>Comamonadaceae</taxon>
        <taxon>Diaphorobacter</taxon>
    </lineage>
</organism>
<keyword evidence="7" id="KW-1185">Reference proteome</keyword>
<dbReference type="GO" id="GO:0006260">
    <property type="term" value="P:DNA replication"/>
    <property type="evidence" value="ECO:0007669"/>
    <property type="project" value="UniProtKB-KW"/>
</dbReference>